<accession>A0A813EUU4</accession>
<name>A0A813EUU4_POLGL</name>
<evidence type="ECO:0000313" key="1">
    <source>
        <dbReference type="EMBL" id="CAE8604922.1"/>
    </source>
</evidence>
<dbReference type="Proteomes" id="UP000654075">
    <property type="component" value="Unassembled WGS sequence"/>
</dbReference>
<comment type="caution">
    <text evidence="1">The sequence shown here is derived from an EMBL/GenBank/DDBJ whole genome shotgun (WGS) entry which is preliminary data.</text>
</comment>
<dbReference type="EMBL" id="CAJNNV010017114">
    <property type="protein sequence ID" value="CAE8604922.1"/>
    <property type="molecule type" value="Genomic_DNA"/>
</dbReference>
<organism evidence="1 2">
    <name type="scientific">Polarella glacialis</name>
    <name type="common">Dinoflagellate</name>
    <dbReference type="NCBI Taxonomy" id="89957"/>
    <lineage>
        <taxon>Eukaryota</taxon>
        <taxon>Sar</taxon>
        <taxon>Alveolata</taxon>
        <taxon>Dinophyceae</taxon>
        <taxon>Suessiales</taxon>
        <taxon>Suessiaceae</taxon>
        <taxon>Polarella</taxon>
    </lineage>
</organism>
<proteinExistence type="predicted"/>
<protein>
    <submittedName>
        <fullName evidence="1">Uncharacterized protein</fullName>
    </submittedName>
</protein>
<feature type="non-terminal residue" evidence="1">
    <location>
        <position position="111"/>
    </location>
</feature>
<gene>
    <name evidence="1" type="ORF">PGLA1383_LOCUS23062</name>
</gene>
<reference evidence="1" key="1">
    <citation type="submission" date="2021-02" db="EMBL/GenBank/DDBJ databases">
        <authorList>
            <person name="Dougan E. K."/>
            <person name="Rhodes N."/>
            <person name="Thang M."/>
            <person name="Chan C."/>
        </authorList>
    </citation>
    <scope>NUCLEOTIDE SEQUENCE</scope>
</reference>
<keyword evidence="2" id="KW-1185">Reference proteome</keyword>
<evidence type="ECO:0000313" key="2">
    <source>
        <dbReference type="Proteomes" id="UP000654075"/>
    </source>
</evidence>
<sequence length="111" mass="12071">MFSGVGDGCLAAEVLQVSGLIAQDGAARDGAQYQFPVMDMANGAGSEHFALSRDDTLQLIGLLNSSEVDIAKRELGGMLGRLDRDAVEGITRRLFSAYRRRHDELEDLENE</sequence>
<dbReference type="AlphaFoldDB" id="A0A813EUU4"/>